<organism evidence="1 2">
    <name type="scientific">Paramecium sonneborni</name>
    <dbReference type="NCBI Taxonomy" id="65129"/>
    <lineage>
        <taxon>Eukaryota</taxon>
        <taxon>Sar</taxon>
        <taxon>Alveolata</taxon>
        <taxon>Ciliophora</taxon>
        <taxon>Intramacronucleata</taxon>
        <taxon>Oligohymenophorea</taxon>
        <taxon>Peniculida</taxon>
        <taxon>Parameciidae</taxon>
        <taxon>Paramecium</taxon>
    </lineage>
</organism>
<dbReference type="AlphaFoldDB" id="A0A8S1JU29"/>
<evidence type="ECO:0000313" key="2">
    <source>
        <dbReference type="Proteomes" id="UP000692954"/>
    </source>
</evidence>
<reference evidence="1" key="1">
    <citation type="submission" date="2021-01" db="EMBL/GenBank/DDBJ databases">
        <authorList>
            <consortium name="Genoscope - CEA"/>
            <person name="William W."/>
        </authorList>
    </citation>
    <scope>NUCLEOTIDE SEQUENCE</scope>
</reference>
<dbReference type="Proteomes" id="UP000692954">
    <property type="component" value="Unassembled WGS sequence"/>
</dbReference>
<gene>
    <name evidence="1" type="ORF">PSON_ATCC_30995.1.T0010150</name>
</gene>
<keyword evidence="2" id="KW-1185">Reference proteome</keyword>
<proteinExistence type="predicted"/>
<dbReference type="EMBL" id="CAJJDN010000001">
    <property type="protein sequence ID" value="CAD8045627.1"/>
    <property type="molecule type" value="Genomic_DNA"/>
</dbReference>
<protein>
    <submittedName>
        <fullName evidence="1">Uncharacterized protein</fullName>
    </submittedName>
</protein>
<comment type="caution">
    <text evidence="1">The sequence shown here is derived from an EMBL/GenBank/DDBJ whole genome shotgun (WGS) entry which is preliminary data.</text>
</comment>
<sequence>MKEFVKENFLKLQSLSIKISNINFQMELKYTFIQILILLKLNYLCKLSINNNRSSILAINAWMLNLLMIELKNIVLTKEKKRFVIPMVLNKQQIMMGLRNKNTQW</sequence>
<evidence type="ECO:0000313" key="1">
    <source>
        <dbReference type="EMBL" id="CAD8045627.1"/>
    </source>
</evidence>
<name>A0A8S1JU29_9CILI</name>
<accession>A0A8S1JU29</accession>